<keyword evidence="4" id="KW-1185">Reference proteome</keyword>
<sequence>MMDIKVKMPSTVVSIEVAVGDAVTKGQSLAVVEAMKMKNNTPSPVDGTVKSISASVGERLKPGAVLMVVE</sequence>
<name>A0ABU0CA04_9BRAD</name>
<evidence type="ECO:0000313" key="3">
    <source>
        <dbReference type="EMBL" id="MDQ0327032.1"/>
    </source>
</evidence>
<dbReference type="InterPro" id="IPR050709">
    <property type="entry name" value="Biotin_Carboxyl_Carrier/Decarb"/>
</dbReference>
<dbReference type="PANTHER" id="PTHR45266">
    <property type="entry name" value="OXALOACETATE DECARBOXYLASE ALPHA CHAIN"/>
    <property type="match status" value="1"/>
</dbReference>
<gene>
    <name evidence="3" type="ORF">J2R99_002901</name>
</gene>
<protein>
    <submittedName>
        <fullName evidence="3">Biotin carboxyl carrier protein</fullName>
    </submittedName>
</protein>
<dbReference type="InterPro" id="IPR011053">
    <property type="entry name" value="Single_hybrid_motif"/>
</dbReference>
<keyword evidence="1" id="KW-0092">Biotin</keyword>
<dbReference type="Proteomes" id="UP001230253">
    <property type="component" value="Unassembled WGS sequence"/>
</dbReference>
<dbReference type="PANTHER" id="PTHR45266:SF3">
    <property type="entry name" value="OXALOACETATE DECARBOXYLASE ALPHA CHAIN"/>
    <property type="match status" value="1"/>
</dbReference>
<dbReference type="Pfam" id="PF00364">
    <property type="entry name" value="Biotin_lipoyl"/>
    <property type="match status" value="1"/>
</dbReference>
<dbReference type="PROSITE" id="PS50968">
    <property type="entry name" value="BIOTINYL_LIPOYL"/>
    <property type="match status" value="1"/>
</dbReference>
<evidence type="ECO:0000256" key="1">
    <source>
        <dbReference type="ARBA" id="ARBA00023267"/>
    </source>
</evidence>
<organism evidence="3 4">
    <name type="scientific">Rhodopseudomonas julia</name>
    <dbReference type="NCBI Taxonomy" id="200617"/>
    <lineage>
        <taxon>Bacteria</taxon>
        <taxon>Pseudomonadati</taxon>
        <taxon>Pseudomonadota</taxon>
        <taxon>Alphaproteobacteria</taxon>
        <taxon>Hyphomicrobiales</taxon>
        <taxon>Nitrobacteraceae</taxon>
        <taxon>Rhodopseudomonas</taxon>
    </lineage>
</organism>
<dbReference type="EMBL" id="JAUSUK010000002">
    <property type="protein sequence ID" value="MDQ0327032.1"/>
    <property type="molecule type" value="Genomic_DNA"/>
</dbReference>
<dbReference type="SUPFAM" id="SSF51230">
    <property type="entry name" value="Single hybrid motif"/>
    <property type="match status" value="1"/>
</dbReference>
<reference evidence="3 4" key="1">
    <citation type="submission" date="2023-07" db="EMBL/GenBank/DDBJ databases">
        <title>Genomic Encyclopedia of Type Strains, Phase IV (KMG-IV): sequencing the most valuable type-strain genomes for metagenomic binning, comparative biology and taxonomic classification.</title>
        <authorList>
            <person name="Goeker M."/>
        </authorList>
    </citation>
    <scope>NUCLEOTIDE SEQUENCE [LARGE SCALE GENOMIC DNA]</scope>
    <source>
        <strain evidence="3 4">DSM 11549</strain>
    </source>
</reference>
<dbReference type="RefSeq" id="WP_244514641.1">
    <property type="nucleotide sequence ID" value="NZ_JAUSUK010000002.1"/>
</dbReference>
<dbReference type="CDD" id="cd06850">
    <property type="entry name" value="biotinyl_domain"/>
    <property type="match status" value="1"/>
</dbReference>
<dbReference type="Gene3D" id="2.40.50.100">
    <property type="match status" value="1"/>
</dbReference>
<dbReference type="InterPro" id="IPR000089">
    <property type="entry name" value="Biotin_lipoyl"/>
</dbReference>
<comment type="caution">
    <text evidence="3">The sequence shown here is derived from an EMBL/GenBank/DDBJ whole genome shotgun (WGS) entry which is preliminary data.</text>
</comment>
<evidence type="ECO:0000259" key="2">
    <source>
        <dbReference type="PROSITE" id="PS50968"/>
    </source>
</evidence>
<evidence type="ECO:0000313" key="4">
    <source>
        <dbReference type="Proteomes" id="UP001230253"/>
    </source>
</evidence>
<feature type="domain" description="Lipoyl-binding" evidence="2">
    <location>
        <begin position="1"/>
        <end position="70"/>
    </location>
</feature>
<proteinExistence type="predicted"/>
<accession>A0ABU0CA04</accession>